<protein>
    <submittedName>
        <fullName evidence="1">Uncharacterized protein</fullName>
    </submittedName>
</protein>
<name>E9HKS7_DAPPU</name>
<reference evidence="1 2" key="1">
    <citation type="journal article" date="2011" name="Science">
        <title>The ecoresponsive genome of Daphnia pulex.</title>
        <authorList>
            <person name="Colbourne J.K."/>
            <person name="Pfrender M.E."/>
            <person name="Gilbert D."/>
            <person name="Thomas W.K."/>
            <person name="Tucker A."/>
            <person name="Oakley T.H."/>
            <person name="Tokishita S."/>
            <person name="Aerts A."/>
            <person name="Arnold G.J."/>
            <person name="Basu M.K."/>
            <person name="Bauer D.J."/>
            <person name="Caceres C.E."/>
            <person name="Carmel L."/>
            <person name="Casola C."/>
            <person name="Choi J.H."/>
            <person name="Detter J.C."/>
            <person name="Dong Q."/>
            <person name="Dusheyko S."/>
            <person name="Eads B.D."/>
            <person name="Frohlich T."/>
            <person name="Geiler-Samerotte K.A."/>
            <person name="Gerlach D."/>
            <person name="Hatcher P."/>
            <person name="Jogdeo S."/>
            <person name="Krijgsveld J."/>
            <person name="Kriventseva E.V."/>
            <person name="Kultz D."/>
            <person name="Laforsch C."/>
            <person name="Lindquist E."/>
            <person name="Lopez J."/>
            <person name="Manak J.R."/>
            <person name="Muller J."/>
            <person name="Pangilinan J."/>
            <person name="Patwardhan R.P."/>
            <person name="Pitluck S."/>
            <person name="Pritham E.J."/>
            <person name="Rechtsteiner A."/>
            <person name="Rho M."/>
            <person name="Rogozin I.B."/>
            <person name="Sakarya O."/>
            <person name="Salamov A."/>
            <person name="Schaack S."/>
            <person name="Shapiro H."/>
            <person name="Shiga Y."/>
            <person name="Skalitzky C."/>
            <person name="Smith Z."/>
            <person name="Souvorov A."/>
            <person name="Sung W."/>
            <person name="Tang Z."/>
            <person name="Tsuchiya D."/>
            <person name="Tu H."/>
            <person name="Vos H."/>
            <person name="Wang M."/>
            <person name="Wolf Y.I."/>
            <person name="Yamagata H."/>
            <person name="Yamada T."/>
            <person name="Ye Y."/>
            <person name="Shaw J.R."/>
            <person name="Andrews J."/>
            <person name="Crease T.J."/>
            <person name="Tang H."/>
            <person name="Lucas S.M."/>
            <person name="Robertson H.M."/>
            <person name="Bork P."/>
            <person name="Koonin E.V."/>
            <person name="Zdobnov E.M."/>
            <person name="Grigoriev I.V."/>
            <person name="Lynch M."/>
            <person name="Boore J.L."/>
        </authorList>
    </citation>
    <scope>NUCLEOTIDE SEQUENCE [LARGE SCALE GENOMIC DNA]</scope>
</reference>
<dbReference type="AlphaFoldDB" id="E9HKS7"/>
<dbReference type="HOGENOM" id="CLU_2017487_0_0_1"/>
<keyword evidence="2" id="KW-1185">Reference proteome</keyword>
<organism evidence="1 2">
    <name type="scientific">Daphnia pulex</name>
    <name type="common">Water flea</name>
    <dbReference type="NCBI Taxonomy" id="6669"/>
    <lineage>
        <taxon>Eukaryota</taxon>
        <taxon>Metazoa</taxon>
        <taxon>Ecdysozoa</taxon>
        <taxon>Arthropoda</taxon>
        <taxon>Crustacea</taxon>
        <taxon>Branchiopoda</taxon>
        <taxon>Diplostraca</taxon>
        <taxon>Cladocera</taxon>
        <taxon>Anomopoda</taxon>
        <taxon>Daphniidae</taxon>
        <taxon>Daphnia</taxon>
    </lineage>
</organism>
<dbReference type="Proteomes" id="UP000000305">
    <property type="component" value="Unassembled WGS sequence"/>
</dbReference>
<dbReference type="EMBL" id="GL732671">
    <property type="protein sequence ID" value="EFX67665.1"/>
    <property type="molecule type" value="Genomic_DNA"/>
</dbReference>
<evidence type="ECO:0000313" key="1">
    <source>
        <dbReference type="EMBL" id="EFX67665.1"/>
    </source>
</evidence>
<sequence length="123" mass="13360">MPSEDIQDFTAYPVHHIDFPFPDQCLQPETDCAHTPKAVTLPNACYHHESTKALLSDASHLIKDTVICGPVATNAVVHTRAAISVFFPSTFAANWLLPCSAFSVVLDLTSPDIQFSAVSLFTS</sequence>
<accession>E9HKS7</accession>
<gene>
    <name evidence="1" type="ORF">DAPPUDRAFT_115258</name>
</gene>
<proteinExistence type="predicted"/>
<dbReference type="InParanoid" id="E9HKS7"/>
<evidence type="ECO:0000313" key="2">
    <source>
        <dbReference type="Proteomes" id="UP000000305"/>
    </source>
</evidence>
<dbReference type="KEGG" id="dpx:DAPPUDRAFT_115258"/>